<dbReference type="EMBL" id="CM056742">
    <property type="protein sequence ID" value="KAJ8677083.1"/>
    <property type="molecule type" value="Genomic_DNA"/>
</dbReference>
<proteinExistence type="predicted"/>
<name>A0ACC2P1T8_9HYME</name>
<evidence type="ECO:0000313" key="1">
    <source>
        <dbReference type="EMBL" id="KAJ8677083.1"/>
    </source>
</evidence>
<sequence>MEEKFSNILIEVNCLVLKRDKSFKVDDNIDQEIKRKRLELDLAKKTLISKKSRALSSEKVSDKRRDQLKVLQANDPRTDVVLFRDGVVRSWLECDQKGMIEALRDILGHFGSAADKRRAPSVRAASSLDSAVEILHDMNYEISWSTLYSRMIPRDSTAIEGRRHVKTCPIKLCRARNDHHEGHPDQNFCRASISGLQTVAPILGPEQICIISQYNKAKVPIGRTAAKTQQSILMHVEYKVRLPDHDFPVGPRHNLIPSVPNIYRSGKHSSSTAATHVKDIDRLLELEDFKSIVKAKDGSDKLVIILLVDGGPDENPRFKTNLAHYVQTFLKRSPYGMFVVTNALGRSASNPVERRMAPLSRALFGLVLSHDHCGSHLDGSDRTVDLELEKENFKHAGETLASIWSEMCIDGYNVLSEFVPCDESLPEPALCSDHKWYANHVRESQYLLQILKCNDKNCCSPQTSNWNKFCTRISSRLPFQSSKIPSVCLHHRIILRRNFHLFSSGSHCLFAPPFLLRRKNCPTIIIVRLCKTISMGGLVLNVESILVQKHLHRYT</sequence>
<accession>A0ACC2P1T8</accession>
<dbReference type="Proteomes" id="UP001239111">
    <property type="component" value="Chromosome 2"/>
</dbReference>
<reference evidence="1" key="1">
    <citation type="submission" date="2023-04" db="EMBL/GenBank/DDBJ databases">
        <title>A chromosome-level genome assembly of the parasitoid wasp Eretmocerus hayati.</title>
        <authorList>
            <person name="Zhong Y."/>
            <person name="Liu S."/>
            <person name="Liu Y."/>
        </authorList>
    </citation>
    <scope>NUCLEOTIDE SEQUENCE</scope>
    <source>
        <strain evidence="1">ZJU_SS_LIU_2023</strain>
    </source>
</reference>
<gene>
    <name evidence="1" type="ORF">QAD02_012870</name>
</gene>
<protein>
    <submittedName>
        <fullName evidence="1">Uncharacterized protein</fullName>
    </submittedName>
</protein>
<feature type="non-terminal residue" evidence="1">
    <location>
        <position position="555"/>
    </location>
</feature>
<evidence type="ECO:0000313" key="2">
    <source>
        <dbReference type="Proteomes" id="UP001239111"/>
    </source>
</evidence>
<comment type="caution">
    <text evidence="1">The sequence shown here is derived from an EMBL/GenBank/DDBJ whole genome shotgun (WGS) entry which is preliminary data.</text>
</comment>
<organism evidence="1 2">
    <name type="scientific">Eretmocerus hayati</name>
    <dbReference type="NCBI Taxonomy" id="131215"/>
    <lineage>
        <taxon>Eukaryota</taxon>
        <taxon>Metazoa</taxon>
        <taxon>Ecdysozoa</taxon>
        <taxon>Arthropoda</taxon>
        <taxon>Hexapoda</taxon>
        <taxon>Insecta</taxon>
        <taxon>Pterygota</taxon>
        <taxon>Neoptera</taxon>
        <taxon>Endopterygota</taxon>
        <taxon>Hymenoptera</taxon>
        <taxon>Apocrita</taxon>
        <taxon>Proctotrupomorpha</taxon>
        <taxon>Chalcidoidea</taxon>
        <taxon>Aphelinidae</taxon>
        <taxon>Aphelininae</taxon>
        <taxon>Eretmocerus</taxon>
    </lineage>
</organism>
<keyword evidence="2" id="KW-1185">Reference proteome</keyword>